<feature type="compositionally biased region" description="Low complexity" evidence="1">
    <location>
        <begin position="22"/>
        <end position="34"/>
    </location>
</feature>
<dbReference type="EMBL" id="CP155447">
    <property type="protein sequence ID" value="XBH03837.1"/>
    <property type="molecule type" value="Genomic_DNA"/>
</dbReference>
<name>A0AAU7CFB6_9BACT</name>
<accession>A0AAU7CFB6</accession>
<sequence>MTGRLLRRTFWAAIVMVSGCDSNPNGPSAPSPAGTGKDSVPASGTPKSIPLKQVGAPIGLLMHLPLAR</sequence>
<gene>
    <name evidence="2" type="ORF">V5E97_36905</name>
</gene>
<proteinExistence type="predicted"/>
<protein>
    <recommendedName>
        <fullName evidence="3">Lipoprotein</fullName>
    </recommendedName>
</protein>
<evidence type="ECO:0008006" key="3">
    <source>
        <dbReference type="Google" id="ProtNLM"/>
    </source>
</evidence>
<evidence type="ECO:0000256" key="1">
    <source>
        <dbReference type="SAM" id="MobiDB-lite"/>
    </source>
</evidence>
<feature type="region of interest" description="Disordered" evidence="1">
    <location>
        <begin position="20"/>
        <end position="51"/>
    </location>
</feature>
<evidence type="ECO:0000313" key="2">
    <source>
        <dbReference type="EMBL" id="XBH03837.1"/>
    </source>
</evidence>
<reference evidence="2" key="1">
    <citation type="submission" date="2024-05" db="EMBL/GenBank/DDBJ databases">
        <title>Planctomycetes of the genus Singulisphaera possess chitinolytic capabilities.</title>
        <authorList>
            <person name="Ivanova A."/>
        </authorList>
    </citation>
    <scope>NUCLEOTIDE SEQUENCE</scope>
    <source>
        <strain evidence="2">Ch08T</strain>
    </source>
</reference>
<dbReference type="AlphaFoldDB" id="A0AAU7CFB6"/>
<dbReference type="RefSeq" id="WP_406696579.1">
    <property type="nucleotide sequence ID" value="NZ_CP155447.1"/>
</dbReference>
<organism evidence="2">
    <name type="scientific">Singulisphaera sp. Ch08</name>
    <dbReference type="NCBI Taxonomy" id="3120278"/>
    <lineage>
        <taxon>Bacteria</taxon>
        <taxon>Pseudomonadati</taxon>
        <taxon>Planctomycetota</taxon>
        <taxon>Planctomycetia</taxon>
        <taxon>Isosphaerales</taxon>
        <taxon>Isosphaeraceae</taxon>
        <taxon>Singulisphaera</taxon>
    </lineage>
</organism>
<dbReference type="PROSITE" id="PS51257">
    <property type="entry name" value="PROKAR_LIPOPROTEIN"/>
    <property type="match status" value="1"/>
</dbReference>